<dbReference type="PANTHER" id="PTHR34220:SF7">
    <property type="entry name" value="SENSOR HISTIDINE KINASE YPDA"/>
    <property type="match status" value="1"/>
</dbReference>
<gene>
    <name evidence="3" type="ordered locus">Halhy_1087</name>
</gene>
<dbReference type="RefSeq" id="WP_013763540.1">
    <property type="nucleotide sequence ID" value="NC_015510.1"/>
</dbReference>
<dbReference type="PANTHER" id="PTHR34220">
    <property type="entry name" value="SENSOR HISTIDINE KINASE YPDA"/>
    <property type="match status" value="1"/>
</dbReference>
<sequence>MLFWAIVLLILTIVEGTRHGFVFTITNELITIFFSALIVYINLLYLIPNYLTQNRFLTYALLLILVVIILSPIKTLIFYFKFSHFPLEQEDIKNNQLAFFLFNFLFATGSTIFKIVTDWFYYLREKQVLETETMQSELRFLKSQINPHFLFNTLNNLYALTLKKSDLAPEIVIKLSEMMRYMLYDCNEKRVLLSKEVAYLQNYLDLEKLRQGNNVKINFTVEGQISEQKIAPLLFIPFLENSFKHGLNSYITNGGFVNVLLQVDQQTVHFSIENSKPEKVPIADPNRRSGGIGLVNVHRRLNLMYPNQYELKIDNNPKTYVVDLMIELEE</sequence>
<dbReference type="Proteomes" id="UP000008461">
    <property type="component" value="Chromosome"/>
</dbReference>
<feature type="transmembrane region" description="Helical" evidence="1">
    <location>
        <begin position="59"/>
        <end position="80"/>
    </location>
</feature>
<keyword evidence="1" id="KW-0472">Membrane</keyword>
<reference evidence="3 4" key="1">
    <citation type="journal article" date="2011" name="Stand. Genomic Sci.">
        <title>Complete genome sequence of Haliscomenobacter hydrossis type strain (O).</title>
        <authorList>
            <consortium name="US DOE Joint Genome Institute (JGI-PGF)"/>
            <person name="Daligault H."/>
            <person name="Lapidus A."/>
            <person name="Zeytun A."/>
            <person name="Nolan M."/>
            <person name="Lucas S."/>
            <person name="Del Rio T.G."/>
            <person name="Tice H."/>
            <person name="Cheng J.F."/>
            <person name="Tapia R."/>
            <person name="Han C."/>
            <person name="Goodwin L."/>
            <person name="Pitluck S."/>
            <person name="Liolios K."/>
            <person name="Pagani I."/>
            <person name="Ivanova N."/>
            <person name="Huntemann M."/>
            <person name="Mavromatis K."/>
            <person name="Mikhailova N."/>
            <person name="Pati A."/>
            <person name="Chen A."/>
            <person name="Palaniappan K."/>
            <person name="Land M."/>
            <person name="Hauser L."/>
            <person name="Brambilla E.M."/>
            <person name="Rohde M."/>
            <person name="Verbarg S."/>
            <person name="Goker M."/>
            <person name="Bristow J."/>
            <person name="Eisen J.A."/>
            <person name="Markowitz V."/>
            <person name="Hugenholtz P."/>
            <person name="Kyrpides N.C."/>
            <person name="Klenk H.P."/>
            <person name="Woyke T."/>
        </authorList>
    </citation>
    <scope>NUCLEOTIDE SEQUENCE [LARGE SCALE GENOMIC DNA]</scope>
    <source>
        <strain evidence="4">ATCC 27775 / DSM 1100 / LMG 10767 / O</strain>
    </source>
</reference>
<evidence type="ECO:0000313" key="4">
    <source>
        <dbReference type="Proteomes" id="UP000008461"/>
    </source>
</evidence>
<dbReference type="GO" id="GO:0016020">
    <property type="term" value="C:membrane"/>
    <property type="evidence" value="ECO:0007669"/>
    <property type="project" value="InterPro"/>
</dbReference>
<dbReference type="KEGG" id="hhy:Halhy_1087"/>
<reference key="2">
    <citation type="submission" date="2011-04" db="EMBL/GenBank/DDBJ databases">
        <title>Complete sequence of chromosome of Haliscomenobacter hydrossis DSM 1100.</title>
        <authorList>
            <consortium name="US DOE Joint Genome Institute (JGI-PGF)"/>
            <person name="Lucas S."/>
            <person name="Han J."/>
            <person name="Lapidus A."/>
            <person name="Bruce D."/>
            <person name="Goodwin L."/>
            <person name="Pitluck S."/>
            <person name="Peters L."/>
            <person name="Kyrpides N."/>
            <person name="Mavromatis K."/>
            <person name="Ivanova N."/>
            <person name="Ovchinnikova G."/>
            <person name="Pagani I."/>
            <person name="Daligault H."/>
            <person name="Detter J.C."/>
            <person name="Han C."/>
            <person name="Land M."/>
            <person name="Hauser L."/>
            <person name="Markowitz V."/>
            <person name="Cheng J.-F."/>
            <person name="Hugenholtz P."/>
            <person name="Woyke T."/>
            <person name="Wu D."/>
            <person name="Verbarg S."/>
            <person name="Frueling A."/>
            <person name="Brambilla E."/>
            <person name="Klenk H.-P."/>
            <person name="Eisen J.A."/>
        </authorList>
    </citation>
    <scope>NUCLEOTIDE SEQUENCE</scope>
    <source>
        <strain>DSM 1100</strain>
    </source>
</reference>
<feature type="domain" description="Signal transduction histidine kinase internal region" evidence="2">
    <location>
        <begin position="136"/>
        <end position="214"/>
    </location>
</feature>
<dbReference type="eggNOG" id="COG2972">
    <property type="taxonomic scope" value="Bacteria"/>
</dbReference>
<feature type="transmembrane region" description="Helical" evidence="1">
    <location>
        <begin position="30"/>
        <end position="47"/>
    </location>
</feature>
<name>F4KRJ6_HALH1</name>
<protein>
    <submittedName>
        <fullName evidence="3">Signal transduction histidine kinase</fullName>
    </submittedName>
</protein>
<evidence type="ECO:0000313" key="3">
    <source>
        <dbReference type="EMBL" id="AEE48985.1"/>
    </source>
</evidence>
<dbReference type="InterPro" id="IPR010559">
    <property type="entry name" value="Sig_transdc_His_kin_internal"/>
</dbReference>
<evidence type="ECO:0000259" key="2">
    <source>
        <dbReference type="Pfam" id="PF06580"/>
    </source>
</evidence>
<dbReference type="SUPFAM" id="SSF55874">
    <property type="entry name" value="ATPase domain of HSP90 chaperone/DNA topoisomerase II/histidine kinase"/>
    <property type="match status" value="1"/>
</dbReference>
<evidence type="ECO:0000256" key="1">
    <source>
        <dbReference type="SAM" id="Phobius"/>
    </source>
</evidence>
<accession>F4KRJ6</accession>
<dbReference type="Gene3D" id="3.30.565.10">
    <property type="entry name" value="Histidine kinase-like ATPase, C-terminal domain"/>
    <property type="match status" value="1"/>
</dbReference>
<keyword evidence="3" id="KW-0808">Transferase</keyword>
<dbReference type="InterPro" id="IPR050640">
    <property type="entry name" value="Bact_2-comp_sensor_kinase"/>
</dbReference>
<dbReference type="EMBL" id="CP002691">
    <property type="protein sequence ID" value="AEE48985.1"/>
    <property type="molecule type" value="Genomic_DNA"/>
</dbReference>
<keyword evidence="3" id="KW-0418">Kinase</keyword>
<keyword evidence="1" id="KW-0812">Transmembrane</keyword>
<keyword evidence="4" id="KW-1185">Reference proteome</keyword>
<dbReference type="GO" id="GO:0000155">
    <property type="term" value="F:phosphorelay sensor kinase activity"/>
    <property type="evidence" value="ECO:0007669"/>
    <property type="project" value="InterPro"/>
</dbReference>
<dbReference type="AlphaFoldDB" id="F4KRJ6"/>
<dbReference type="InterPro" id="IPR036890">
    <property type="entry name" value="HATPase_C_sf"/>
</dbReference>
<proteinExistence type="predicted"/>
<dbReference type="Pfam" id="PF06580">
    <property type="entry name" value="His_kinase"/>
    <property type="match status" value="1"/>
</dbReference>
<dbReference type="STRING" id="760192.Halhy_1087"/>
<feature type="transmembrane region" description="Helical" evidence="1">
    <location>
        <begin position="100"/>
        <end position="121"/>
    </location>
</feature>
<keyword evidence="1" id="KW-1133">Transmembrane helix</keyword>
<dbReference type="HOGENOM" id="CLU_020473_1_0_10"/>
<organism evidence="3 4">
    <name type="scientific">Haliscomenobacter hydrossis (strain ATCC 27775 / DSM 1100 / LMG 10767 / O)</name>
    <dbReference type="NCBI Taxonomy" id="760192"/>
    <lineage>
        <taxon>Bacteria</taxon>
        <taxon>Pseudomonadati</taxon>
        <taxon>Bacteroidota</taxon>
        <taxon>Saprospiria</taxon>
        <taxon>Saprospirales</taxon>
        <taxon>Haliscomenobacteraceae</taxon>
        <taxon>Haliscomenobacter</taxon>
    </lineage>
</organism>